<dbReference type="Pfam" id="PF00122">
    <property type="entry name" value="E1-E2_ATPase"/>
    <property type="match status" value="1"/>
</dbReference>
<evidence type="ECO:0000256" key="9">
    <source>
        <dbReference type="ARBA" id="ARBA00022840"/>
    </source>
</evidence>
<evidence type="ECO:0000256" key="4">
    <source>
        <dbReference type="ARBA" id="ARBA00022568"/>
    </source>
</evidence>
<keyword evidence="11" id="KW-1278">Translocase</keyword>
<feature type="domain" description="Cation-transporting P-type ATPase N-terminal" evidence="19">
    <location>
        <begin position="30"/>
        <end position="104"/>
    </location>
</feature>
<evidence type="ECO:0000259" key="19">
    <source>
        <dbReference type="SMART" id="SM00831"/>
    </source>
</evidence>
<dbReference type="SUPFAM" id="SSF81653">
    <property type="entry name" value="Calcium ATPase, transduction domain A"/>
    <property type="match status" value="1"/>
</dbReference>
<accession>A0A2R2YWY8</accession>
<dbReference type="Gene3D" id="3.40.50.1000">
    <property type="entry name" value="HAD superfamily/HAD-like"/>
    <property type="match status" value="1"/>
</dbReference>
<dbReference type="InterPro" id="IPR059000">
    <property type="entry name" value="ATPase_P-type_domA"/>
</dbReference>
<evidence type="ECO:0000256" key="5">
    <source>
        <dbReference type="ARBA" id="ARBA00022692"/>
    </source>
</evidence>
<reference evidence="20" key="1">
    <citation type="submission" date="2015-09" db="EMBL/GenBank/DDBJ databases">
        <title>Light enhances the mRNA and protein expression of calcium-transporting ATPase type 2C member 1 in the inner mantle of the giant clam, Tridacna squamosa.</title>
        <authorList>
            <person name="Hiong K.C."/>
            <person name="Choo C.L."/>
            <person name="Boo M.V."/>
            <person name="Wong W.P."/>
            <person name="Chew S.F."/>
            <person name="Ip Y.K."/>
        </authorList>
    </citation>
    <scope>NUCLEOTIDE SEQUENCE</scope>
</reference>
<dbReference type="GO" id="GO:0005388">
    <property type="term" value="F:P-type calcium transporter activity"/>
    <property type="evidence" value="ECO:0007669"/>
    <property type="project" value="UniProtKB-EC"/>
</dbReference>
<evidence type="ECO:0000256" key="11">
    <source>
        <dbReference type="ARBA" id="ARBA00022967"/>
    </source>
</evidence>
<comment type="catalytic activity">
    <reaction evidence="17">
        <text>Mn(2+)(in) + ATP + H2O = Mn(2+)(out) + ADP + phosphate + H(+)</text>
        <dbReference type="Rhea" id="RHEA:66820"/>
        <dbReference type="ChEBI" id="CHEBI:15377"/>
        <dbReference type="ChEBI" id="CHEBI:15378"/>
        <dbReference type="ChEBI" id="CHEBI:29035"/>
        <dbReference type="ChEBI" id="CHEBI:30616"/>
        <dbReference type="ChEBI" id="CHEBI:43474"/>
        <dbReference type="ChEBI" id="CHEBI:456216"/>
    </reaction>
    <physiologicalReaction direction="left-to-right" evidence="17">
        <dbReference type="Rhea" id="RHEA:66821"/>
    </physiologicalReaction>
</comment>
<dbReference type="SFLD" id="SFLDF00027">
    <property type="entry name" value="p-type_atpase"/>
    <property type="match status" value="1"/>
</dbReference>
<dbReference type="GO" id="GO:0005794">
    <property type="term" value="C:Golgi apparatus"/>
    <property type="evidence" value="ECO:0007669"/>
    <property type="project" value="UniProtKB-SubCell"/>
</dbReference>
<dbReference type="FunFam" id="2.70.150.10:FF:000008">
    <property type="entry name" value="Calcium-transporting ATPase"/>
    <property type="match status" value="1"/>
</dbReference>
<dbReference type="Pfam" id="PF00690">
    <property type="entry name" value="Cation_ATPase_N"/>
    <property type="match status" value="1"/>
</dbReference>
<keyword evidence="14 18" id="KW-0406">Ion transport</keyword>
<name>A0A2R2YWY8_TRISQ</name>
<evidence type="ECO:0000313" key="20">
    <source>
        <dbReference type="EMBL" id="AML22891.1"/>
    </source>
</evidence>
<dbReference type="GO" id="GO:0046872">
    <property type="term" value="F:metal ion binding"/>
    <property type="evidence" value="ECO:0007669"/>
    <property type="project" value="UniProtKB-KW"/>
</dbReference>
<gene>
    <name evidence="20" type="primary">ATP2C1</name>
</gene>
<dbReference type="GO" id="GO:0140613">
    <property type="term" value="F:P-type manganese transporter activity"/>
    <property type="evidence" value="ECO:0007669"/>
    <property type="project" value="RHEA"/>
</dbReference>
<feature type="transmembrane region" description="Helical" evidence="18">
    <location>
        <begin position="850"/>
        <end position="868"/>
    </location>
</feature>
<dbReference type="NCBIfam" id="TIGR01522">
    <property type="entry name" value="ATPase-IIA2_Ca"/>
    <property type="match status" value="1"/>
</dbReference>
<dbReference type="Pfam" id="PF13246">
    <property type="entry name" value="Cation_ATPase"/>
    <property type="match status" value="1"/>
</dbReference>
<comment type="caution">
    <text evidence="18">Lacks conserved residue(s) required for the propagation of feature annotation.</text>
</comment>
<dbReference type="InterPro" id="IPR023298">
    <property type="entry name" value="ATPase_P-typ_TM_dom_sf"/>
</dbReference>
<evidence type="ECO:0000256" key="8">
    <source>
        <dbReference type="ARBA" id="ARBA00022837"/>
    </source>
</evidence>
<evidence type="ECO:0000256" key="2">
    <source>
        <dbReference type="ARBA" id="ARBA00005675"/>
    </source>
</evidence>
<evidence type="ECO:0000256" key="16">
    <source>
        <dbReference type="ARBA" id="ARBA00047282"/>
    </source>
</evidence>
<keyword evidence="6" id="KW-0479">Metal-binding</keyword>
<feature type="transmembrane region" description="Helical" evidence="18">
    <location>
        <begin position="84"/>
        <end position="102"/>
    </location>
</feature>
<dbReference type="SUPFAM" id="SSF81665">
    <property type="entry name" value="Calcium ATPase, transmembrane domain M"/>
    <property type="match status" value="1"/>
</dbReference>
<evidence type="ECO:0000256" key="17">
    <source>
        <dbReference type="ARBA" id="ARBA00047330"/>
    </source>
</evidence>
<evidence type="ECO:0000256" key="3">
    <source>
        <dbReference type="ARBA" id="ARBA00022448"/>
    </source>
</evidence>
<dbReference type="PRINTS" id="PR00119">
    <property type="entry name" value="CATATPASE"/>
</dbReference>
<dbReference type="PROSITE" id="PS00154">
    <property type="entry name" value="ATPASE_E1_E2"/>
    <property type="match status" value="1"/>
</dbReference>
<dbReference type="SUPFAM" id="SSF56784">
    <property type="entry name" value="HAD-like"/>
    <property type="match status" value="1"/>
</dbReference>
<dbReference type="NCBIfam" id="TIGR01494">
    <property type="entry name" value="ATPase_P-type"/>
    <property type="match status" value="2"/>
</dbReference>
<dbReference type="Pfam" id="PF00689">
    <property type="entry name" value="Cation_ATPase_C"/>
    <property type="match status" value="1"/>
</dbReference>
<evidence type="ECO:0000256" key="6">
    <source>
        <dbReference type="ARBA" id="ARBA00022723"/>
    </source>
</evidence>
<evidence type="ECO:0000256" key="1">
    <source>
        <dbReference type="ARBA" id="ARBA00004166"/>
    </source>
</evidence>
<dbReference type="Gene3D" id="1.20.1110.10">
    <property type="entry name" value="Calcium-transporting ATPase, transmembrane domain"/>
    <property type="match status" value="1"/>
</dbReference>
<keyword evidence="4 18" id="KW-0109">Calcium transport</keyword>
<evidence type="ECO:0000256" key="15">
    <source>
        <dbReference type="ARBA" id="ARBA00023136"/>
    </source>
</evidence>
<dbReference type="InterPro" id="IPR004014">
    <property type="entry name" value="ATPase_P-typ_cation-transptr_N"/>
</dbReference>
<dbReference type="GO" id="GO:0016887">
    <property type="term" value="F:ATP hydrolysis activity"/>
    <property type="evidence" value="ECO:0007669"/>
    <property type="project" value="InterPro"/>
</dbReference>
<dbReference type="GO" id="GO:0005524">
    <property type="term" value="F:ATP binding"/>
    <property type="evidence" value="ECO:0007669"/>
    <property type="project" value="UniProtKB-KW"/>
</dbReference>
<dbReference type="InterPro" id="IPR006413">
    <property type="entry name" value="P-type_ATPase_IIA_PMR1"/>
</dbReference>
<dbReference type="FunFam" id="3.40.1110.10:FF:000006">
    <property type="entry name" value="Calcium-transporting ATPase"/>
    <property type="match status" value="1"/>
</dbReference>
<feature type="transmembrane region" description="Helical" evidence="18">
    <location>
        <begin position="276"/>
        <end position="293"/>
    </location>
</feature>
<comment type="similarity">
    <text evidence="2">Belongs to the cation transport ATPase (P-type) (TC 3.A.3) family. Type IIA subfamily.</text>
</comment>
<dbReference type="EC" id="7.2.2.10" evidence="18"/>
<dbReference type="EMBL" id="KT726228">
    <property type="protein sequence ID" value="AML22891.1"/>
    <property type="molecule type" value="mRNA"/>
</dbReference>
<dbReference type="GO" id="GO:0016020">
    <property type="term" value="C:membrane"/>
    <property type="evidence" value="ECO:0007669"/>
    <property type="project" value="UniProtKB-SubCell"/>
</dbReference>
<comment type="subcellular location">
    <subcellularLocation>
        <location evidence="1">Golgi apparatus</location>
        <location evidence="1">trans-Golgi network membrane</location>
        <topology evidence="1">Multi-pass membrane protein</topology>
    </subcellularLocation>
    <subcellularLocation>
        <location evidence="18">Membrane</location>
        <topology evidence="18">Multi-pass membrane protein</topology>
    </subcellularLocation>
</comment>
<keyword evidence="8 18" id="KW-0106">Calcium</keyword>
<dbReference type="SMART" id="SM00831">
    <property type="entry name" value="Cation_ATPase_N"/>
    <property type="match status" value="1"/>
</dbReference>
<dbReference type="FunFam" id="3.40.50.1000:FF:000001">
    <property type="entry name" value="Phospholipid-transporting ATPase IC"/>
    <property type="match status" value="1"/>
</dbReference>
<keyword evidence="9 18" id="KW-0067">ATP-binding</keyword>
<comment type="function">
    <text evidence="18">Catalyzes the hydrolysis of ATP coupled with the transport of calcium.</text>
</comment>
<keyword evidence="5 18" id="KW-0812">Transmembrane</keyword>
<evidence type="ECO:0000256" key="12">
    <source>
        <dbReference type="ARBA" id="ARBA00022989"/>
    </source>
</evidence>
<dbReference type="CDD" id="cd02085">
    <property type="entry name" value="P-type_ATPase_SPCA"/>
    <property type="match status" value="1"/>
</dbReference>
<comment type="catalytic activity">
    <reaction evidence="16">
        <text>Ca(2+)(in) + ATP + H2O = Ca(2+)(out) + ADP + phosphate + H(+)</text>
        <dbReference type="Rhea" id="RHEA:18105"/>
        <dbReference type="ChEBI" id="CHEBI:15377"/>
        <dbReference type="ChEBI" id="CHEBI:15378"/>
        <dbReference type="ChEBI" id="CHEBI:29108"/>
        <dbReference type="ChEBI" id="CHEBI:30616"/>
        <dbReference type="ChEBI" id="CHEBI:43474"/>
        <dbReference type="ChEBI" id="CHEBI:456216"/>
        <dbReference type="EC" id="7.2.2.10"/>
    </reaction>
    <physiologicalReaction direction="left-to-right" evidence="16">
        <dbReference type="Rhea" id="RHEA:18106"/>
    </physiologicalReaction>
</comment>
<dbReference type="InterPro" id="IPR036412">
    <property type="entry name" value="HAD-like_sf"/>
</dbReference>
<keyword evidence="3 18" id="KW-0813">Transport</keyword>
<evidence type="ECO:0000256" key="10">
    <source>
        <dbReference type="ARBA" id="ARBA00022842"/>
    </source>
</evidence>
<dbReference type="PRINTS" id="PR00120">
    <property type="entry name" value="HATPASE"/>
</dbReference>
<keyword evidence="12 18" id="KW-1133">Transmembrane helix</keyword>
<evidence type="ECO:0000256" key="18">
    <source>
        <dbReference type="RuleBase" id="RU361146"/>
    </source>
</evidence>
<dbReference type="InterPro" id="IPR008250">
    <property type="entry name" value="ATPase_P-typ_transduc_dom_A_sf"/>
</dbReference>
<dbReference type="InterPro" id="IPR023214">
    <property type="entry name" value="HAD_sf"/>
</dbReference>
<dbReference type="AlphaFoldDB" id="A0A2R2YWY8"/>
<dbReference type="SFLD" id="SFLDG00002">
    <property type="entry name" value="C1.7:_P-type_atpase_like"/>
    <property type="match status" value="1"/>
</dbReference>
<proteinExistence type="evidence at transcript level"/>
<feature type="transmembrane region" description="Helical" evidence="18">
    <location>
        <begin position="880"/>
        <end position="898"/>
    </location>
</feature>
<keyword evidence="10" id="KW-0460">Magnesium</keyword>
<protein>
    <recommendedName>
        <fullName evidence="18">Calcium-transporting ATPase</fullName>
        <ecNumber evidence="18">7.2.2.10</ecNumber>
    </recommendedName>
</protein>
<evidence type="ECO:0000256" key="7">
    <source>
        <dbReference type="ARBA" id="ARBA00022741"/>
    </source>
</evidence>
<sequence>MIPLVDNETIVCSVEISQTADMMKSMPSKQACHSSIKEVAEVLDVDLSNGLDREEVVRRRSVHGLNDFDITEETPLWKKYLEQFYNPLILLLLGSAVVSVLMRQFDDAISITVAIVIVSTVAFVQEYRSEKSLEALKQLVPPKCHCRRNGKLEQFLARDLVPGDLVELTVGDRVPADLRLVQAIDLSIDESSFTGEPLPSSKTTTTVPESVTVNSGVTDKNNIAFMGTSVTSGRGQGVVIGTGHNSEFGEIFKMMQSEEPPKTPMQKSMDTLGKQLSFYSFCIIGGIMLLGWFEGRNILDMFTIGVSLAVAAIPEGLPIVVTVTLALGVMRMAKRKAIVKKLPIVETLGCANVICSDKTGTLTKNEMTVTTIYSSDGACAEVTGVGYSANGEVICNGHVIDSQSHPSLSKVIEVGCICNNAELHEDGVHGAPTEGALLTCALKMNIHNLQHLYIRVEEFPFRSEHKYMSVRCTPRYGQSKEMIYFVKGALEKILERCTRFYSDGSTLPLEDNQRKVYKMEAYRMGTAGLRVVAMAYGPEMSDLVYVGMVGIMDPPRPGIKESIQTLIEGGVSVKMVTGDAEATARTIGSRLGLFPPGSSCMSGEEVEELDLSALKSRINNVAIFYRVSPRHKFKIVKALQMNGLVVGMTGDGVNDAVALKAADIGICMGNSGTDVSKEAADMILVDDDFSVTLSAIEEGKAIFYNIRNFVRFQLSTSIAALSLITLSTLFKLPNPLNAMQILWINIIMDGPPAQSLGVEPVQPDVIRQPPRKVKDPIITKPFIVNILISALIIVSGTLWVFWREMSDNKITPRDTTMTFTCFVFFDMFNALSCRSHDKSVFQIGLFSNKMFLAAVGGSLIGQLLVVYFPPLQKVFQTEALYFLDFVFLITLTSMVWIVSEVRKFLQRVLDRRRNGQEKQDDYFLV</sequence>
<feature type="transmembrane region" description="Helical" evidence="18">
    <location>
        <begin position="108"/>
        <end position="127"/>
    </location>
</feature>
<feature type="transmembrane region" description="Helical" evidence="18">
    <location>
        <begin position="782"/>
        <end position="802"/>
    </location>
</feature>
<dbReference type="InterPro" id="IPR018303">
    <property type="entry name" value="ATPase_P-typ_P_site"/>
</dbReference>
<dbReference type="InterPro" id="IPR006068">
    <property type="entry name" value="ATPase_P-typ_cation-transptr_C"/>
</dbReference>
<dbReference type="PANTHER" id="PTHR42861">
    <property type="entry name" value="CALCIUM-TRANSPORTING ATPASE"/>
    <property type="match status" value="1"/>
</dbReference>
<keyword evidence="15 18" id="KW-0472">Membrane</keyword>
<dbReference type="Gene3D" id="2.70.150.10">
    <property type="entry name" value="Calcium-transporting ATPase, cytoplasmic transduction domain A"/>
    <property type="match status" value="1"/>
</dbReference>
<dbReference type="InterPro" id="IPR023299">
    <property type="entry name" value="ATPase_P-typ_cyto_dom_N"/>
</dbReference>
<dbReference type="InterPro" id="IPR001757">
    <property type="entry name" value="P_typ_ATPase"/>
</dbReference>
<evidence type="ECO:0000256" key="14">
    <source>
        <dbReference type="ARBA" id="ARBA00023065"/>
    </source>
</evidence>
<keyword evidence="13" id="KW-0333">Golgi apparatus</keyword>
<dbReference type="SFLD" id="SFLDS00003">
    <property type="entry name" value="Haloacid_Dehalogenase"/>
    <property type="match status" value="1"/>
</dbReference>
<organism evidence="20">
    <name type="scientific">Tridacna squamosa</name>
    <name type="common">Fluted giant clam</name>
    <dbReference type="NCBI Taxonomy" id="80830"/>
    <lineage>
        <taxon>Eukaryota</taxon>
        <taxon>Metazoa</taxon>
        <taxon>Spiralia</taxon>
        <taxon>Lophotrochozoa</taxon>
        <taxon>Mollusca</taxon>
        <taxon>Bivalvia</taxon>
        <taxon>Autobranchia</taxon>
        <taxon>Heteroconchia</taxon>
        <taxon>Euheterodonta</taxon>
        <taxon>Imparidentia</taxon>
        <taxon>Neoheterodontei</taxon>
        <taxon>Cardiida</taxon>
        <taxon>Cardioidea</taxon>
        <taxon>Cardiidae</taxon>
        <taxon>Tridacninae</taxon>
        <taxon>Tridacna</taxon>
    </lineage>
</organism>
<keyword evidence="7 18" id="KW-0547">Nucleotide-binding</keyword>
<dbReference type="InterPro" id="IPR044492">
    <property type="entry name" value="P_typ_ATPase_HD_dom"/>
</dbReference>
<dbReference type="Gene3D" id="3.40.1110.10">
    <property type="entry name" value="Calcium-transporting ATPase, cytoplasmic domain N"/>
    <property type="match status" value="1"/>
</dbReference>
<feature type="transmembrane region" description="Helical" evidence="18">
    <location>
        <begin position="305"/>
        <end position="330"/>
    </location>
</feature>
<evidence type="ECO:0000256" key="13">
    <source>
        <dbReference type="ARBA" id="ARBA00023034"/>
    </source>
</evidence>